<keyword evidence="6" id="KW-0408">Iron</keyword>
<dbReference type="SMART" id="SM00790">
    <property type="entry name" value="AFOR_N"/>
    <property type="match status" value="1"/>
</dbReference>
<accession>A0A5K7Z2X1</accession>
<dbReference type="InterPro" id="IPR013985">
    <property type="entry name" value="Ald_Fedxn_OxRdtase_dom3"/>
</dbReference>
<gene>
    <name evidence="10" type="ORF">DSCW_34930</name>
</gene>
<evidence type="ECO:0000256" key="8">
    <source>
        <dbReference type="ARBA" id="ARBA00049934"/>
    </source>
</evidence>
<keyword evidence="7" id="KW-0411">Iron-sulfur</keyword>
<keyword evidence="4" id="KW-0479">Metal-binding</keyword>
<evidence type="ECO:0000313" key="11">
    <source>
        <dbReference type="Proteomes" id="UP000427769"/>
    </source>
</evidence>
<dbReference type="OrthoDB" id="9763894at2"/>
<dbReference type="SUPFAM" id="SSF56228">
    <property type="entry name" value="Aldehyde ferredoxin oxidoreductase, N-terminal domain"/>
    <property type="match status" value="1"/>
</dbReference>
<comment type="cofactor">
    <cofactor evidence="8">
        <name>tungstopterin</name>
        <dbReference type="ChEBI" id="CHEBI:30402"/>
    </cofactor>
</comment>
<evidence type="ECO:0000313" key="10">
    <source>
        <dbReference type="EMBL" id="BBO76076.1"/>
    </source>
</evidence>
<dbReference type="Gene3D" id="1.10.569.10">
    <property type="entry name" value="Aldehyde Ferredoxin Oxidoreductase Protein, subunit A, domain 2"/>
    <property type="match status" value="1"/>
</dbReference>
<comment type="similarity">
    <text evidence="2">Belongs to the AOR/FOR family.</text>
</comment>
<evidence type="ECO:0000256" key="6">
    <source>
        <dbReference type="ARBA" id="ARBA00023004"/>
    </source>
</evidence>
<dbReference type="SUPFAM" id="SSF48310">
    <property type="entry name" value="Aldehyde ferredoxin oxidoreductase, C-terminal domains"/>
    <property type="match status" value="1"/>
</dbReference>
<keyword evidence="11" id="KW-1185">Reference proteome</keyword>
<dbReference type="KEGG" id="dwd:DSCW_34930"/>
<evidence type="ECO:0000256" key="1">
    <source>
        <dbReference type="ARBA" id="ARBA00001966"/>
    </source>
</evidence>
<dbReference type="RefSeq" id="WP_155304933.1">
    <property type="nucleotide sequence ID" value="NZ_AP021875.1"/>
</dbReference>
<keyword evidence="5" id="KW-0560">Oxidoreductase</keyword>
<reference evidence="10 11" key="1">
    <citation type="submission" date="2019-11" db="EMBL/GenBank/DDBJ databases">
        <title>Comparative genomics of hydrocarbon-degrading Desulfosarcina strains.</title>
        <authorList>
            <person name="Watanabe M."/>
            <person name="Kojima H."/>
            <person name="Fukui M."/>
        </authorList>
    </citation>
    <scope>NUCLEOTIDE SEQUENCE [LARGE SCALE GENOMIC DNA]</scope>
    <source>
        <strain evidence="10 11">PP31</strain>
    </source>
</reference>
<dbReference type="GO" id="GO:0016625">
    <property type="term" value="F:oxidoreductase activity, acting on the aldehyde or oxo group of donors, iron-sulfur protein as acceptor"/>
    <property type="evidence" value="ECO:0007669"/>
    <property type="project" value="InterPro"/>
</dbReference>
<dbReference type="GO" id="GO:0051539">
    <property type="term" value="F:4 iron, 4 sulfur cluster binding"/>
    <property type="evidence" value="ECO:0007669"/>
    <property type="project" value="UniProtKB-KW"/>
</dbReference>
<dbReference type="InterPro" id="IPR013983">
    <property type="entry name" value="Ald_Fedxn_OxRdtase_N"/>
</dbReference>
<evidence type="ECO:0000256" key="3">
    <source>
        <dbReference type="ARBA" id="ARBA00022485"/>
    </source>
</evidence>
<dbReference type="InterPro" id="IPR001203">
    <property type="entry name" value="OxRdtase_Ald_Fedxn_C"/>
</dbReference>
<evidence type="ECO:0000256" key="7">
    <source>
        <dbReference type="ARBA" id="ARBA00023014"/>
    </source>
</evidence>
<dbReference type="Pfam" id="PF01314">
    <property type="entry name" value="AFOR_C"/>
    <property type="match status" value="1"/>
</dbReference>
<evidence type="ECO:0000256" key="5">
    <source>
        <dbReference type="ARBA" id="ARBA00023002"/>
    </source>
</evidence>
<keyword evidence="3" id="KW-0004">4Fe-4S</keyword>
<dbReference type="InterPro" id="IPR036503">
    <property type="entry name" value="Ald_Fedxn_OxRdtase_N_sf"/>
</dbReference>
<feature type="domain" description="Aldehyde ferredoxin oxidoreductase N-terminal" evidence="9">
    <location>
        <begin position="10"/>
        <end position="212"/>
    </location>
</feature>
<dbReference type="Proteomes" id="UP000427769">
    <property type="component" value="Chromosome"/>
</dbReference>
<dbReference type="InterPro" id="IPR013984">
    <property type="entry name" value="Ald_Fedxn_OxRdtase_dom2"/>
</dbReference>
<name>A0A5K7Z2X1_9BACT</name>
<dbReference type="GO" id="GO:0009055">
    <property type="term" value="F:electron transfer activity"/>
    <property type="evidence" value="ECO:0007669"/>
    <property type="project" value="InterPro"/>
</dbReference>
<organism evidence="10 11">
    <name type="scientific">Desulfosarcina widdelii</name>
    <dbReference type="NCBI Taxonomy" id="947919"/>
    <lineage>
        <taxon>Bacteria</taxon>
        <taxon>Pseudomonadati</taxon>
        <taxon>Thermodesulfobacteriota</taxon>
        <taxon>Desulfobacteria</taxon>
        <taxon>Desulfobacterales</taxon>
        <taxon>Desulfosarcinaceae</taxon>
        <taxon>Desulfosarcina</taxon>
    </lineage>
</organism>
<evidence type="ECO:0000256" key="4">
    <source>
        <dbReference type="ARBA" id="ARBA00022723"/>
    </source>
</evidence>
<dbReference type="PANTHER" id="PTHR30038">
    <property type="entry name" value="ALDEHYDE FERREDOXIN OXIDOREDUCTASE"/>
    <property type="match status" value="1"/>
</dbReference>
<dbReference type="AlphaFoldDB" id="A0A5K7Z2X1"/>
<dbReference type="PANTHER" id="PTHR30038:SF0">
    <property type="entry name" value="TUNGSTEN-CONTAINING ALDEHYDE FERREDOXIN OXIDOREDUCTASE"/>
    <property type="match status" value="1"/>
</dbReference>
<evidence type="ECO:0000259" key="9">
    <source>
        <dbReference type="SMART" id="SM00790"/>
    </source>
</evidence>
<dbReference type="InterPro" id="IPR051919">
    <property type="entry name" value="W-dependent_AOR"/>
</dbReference>
<comment type="cofactor">
    <cofactor evidence="1">
        <name>[4Fe-4S] cluster</name>
        <dbReference type="ChEBI" id="CHEBI:49883"/>
    </cofactor>
</comment>
<dbReference type="GO" id="GO:0046872">
    <property type="term" value="F:metal ion binding"/>
    <property type="evidence" value="ECO:0007669"/>
    <property type="project" value="UniProtKB-KW"/>
</dbReference>
<dbReference type="Gene3D" id="3.60.9.10">
    <property type="entry name" value="Aldehyde ferredoxin oxidoreductase, N-terminal domain"/>
    <property type="match status" value="1"/>
</dbReference>
<protein>
    <submittedName>
        <fullName evidence="10">Aldehyde ferredoxin oxidoreductase</fullName>
    </submittedName>
</protein>
<dbReference type="InterPro" id="IPR036021">
    <property type="entry name" value="Tungsten_al_ferr_oxy-like_C"/>
</dbReference>
<proteinExistence type="inferred from homology"/>
<dbReference type="Pfam" id="PF02730">
    <property type="entry name" value="AFOR_N"/>
    <property type="match status" value="1"/>
</dbReference>
<evidence type="ECO:0000256" key="2">
    <source>
        <dbReference type="ARBA" id="ARBA00011032"/>
    </source>
</evidence>
<dbReference type="EMBL" id="AP021875">
    <property type="protein sequence ID" value="BBO76076.1"/>
    <property type="molecule type" value="Genomic_DNA"/>
</dbReference>
<sequence length="632" mass="67155">MKAHRAAATYGDRVHIDLSDGSSSRTPFSEETVKCFLGGRGFNVGYLYAHLPAGVDPLGAENPLVFSCGLLTGTRAPTASRLHINALSPLTGLIGSSNVGGYAGAWLRSTGIASLVVQGCSAVPVYLHICDEGVEIRDARPYWGLDAFATRDRMAADLGSEKLQILTIGTAGESGARFACIVAGRDHAAGRTGLGAVMGAKRIKAIVIRKGSCKPFEDRRPVIDASVKAFVRKIKSSPDYETFSKYGGAGYVKWADDMGIMGTRNYRQRRFEMVDRVDGRRLAADKVRSSGCYRCPVQCKADLKFKAGALKGVTATRPEFEPMINLGAKCGLADLQAVVHLDNLCTQLGLDSTSAATAIAFAMDLFERGILSEADTGGLALPWGDAVAMETLIRQMATGQALGGILARGVKRAAETIGKGAQRYAAHVKGLELTAYHPAAILGSALGYAISSRGGDYNNVYASLEYRWSEQQAEAAFGSPEAVDIRRPAGKGRLVRRAVLVNIVVDSLGLCKVPTLSLLGTFDLEQEAALASAVTGLPLGAEDLFFIGARVAAMERLFNLQHAPDMDEDNLPEMVYGDGDQALTPAILRRMCSDFYAAMGWDEKGRPLKETLAALGIDSPGMSAARAPAAAF</sequence>
<dbReference type="Gene3D" id="1.10.599.10">
    <property type="entry name" value="Aldehyde Ferredoxin Oxidoreductase Protein, subunit A, domain 3"/>
    <property type="match status" value="1"/>
</dbReference>